<protein>
    <recommendedName>
        <fullName evidence="4">Secreted protein</fullName>
    </recommendedName>
</protein>
<dbReference type="Proteomes" id="UP000233524">
    <property type="component" value="Unassembled WGS sequence"/>
</dbReference>
<accession>A0A2N3N8K8</accession>
<feature type="chain" id="PRO_5014671911" description="Secreted protein" evidence="1">
    <location>
        <begin position="16"/>
        <end position="123"/>
    </location>
</feature>
<keyword evidence="1" id="KW-0732">Signal</keyword>
<gene>
    <name evidence="2" type="ORF">jhhlp_004797</name>
</gene>
<keyword evidence="3" id="KW-1185">Reference proteome</keyword>
<feature type="signal peptide" evidence="1">
    <location>
        <begin position="1"/>
        <end position="15"/>
    </location>
</feature>
<organism evidence="2 3">
    <name type="scientific">Lomentospora prolificans</name>
    <dbReference type="NCBI Taxonomy" id="41688"/>
    <lineage>
        <taxon>Eukaryota</taxon>
        <taxon>Fungi</taxon>
        <taxon>Dikarya</taxon>
        <taxon>Ascomycota</taxon>
        <taxon>Pezizomycotina</taxon>
        <taxon>Sordariomycetes</taxon>
        <taxon>Hypocreomycetidae</taxon>
        <taxon>Microascales</taxon>
        <taxon>Microascaceae</taxon>
        <taxon>Lomentospora</taxon>
    </lineage>
</organism>
<dbReference type="InParanoid" id="A0A2N3N8K8"/>
<name>A0A2N3N8K8_9PEZI</name>
<evidence type="ECO:0000313" key="3">
    <source>
        <dbReference type="Proteomes" id="UP000233524"/>
    </source>
</evidence>
<evidence type="ECO:0000313" key="2">
    <source>
        <dbReference type="EMBL" id="PKS08744.1"/>
    </source>
</evidence>
<reference evidence="2 3" key="1">
    <citation type="journal article" date="2017" name="G3 (Bethesda)">
        <title>First Draft Genome Sequence of the Pathogenic Fungus Lomentospora prolificans (Formerly Scedosporium prolificans).</title>
        <authorList>
            <person name="Luo R."/>
            <person name="Zimin A."/>
            <person name="Workman R."/>
            <person name="Fan Y."/>
            <person name="Pertea G."/>
            <person name="Grossman N."/>
            <person name="Wear M.P."/>
            <person name="Jia B."/>
            <person name="Miller H."/>
            <person name="Casadevall A."/>
            <person name="Timp W."/>
            <person name="Zhang S.X."/>
            <person name="Salzberg S.L."/>
        </authorList>
    </citation>
    <scope>NUCLEOTIDE SEQUENCE [LARGE SCALE GENOMIC DNA]</scope>
    <source>
        <strain evidence="2 3">JHH-5317</strain>
    </source>
</reference>
<dbReference type="EMBL" id="NLAX01000094">
    <property type="protein sequence ID" value="PKS08744.1"/>
    <property type="molecule type" value="Genomic_DNA"/>
</dbReference>
<dbReference type="OrthoDB" id="4820423at2759"/>
<dbReference type="VEuPathDB" id="FungiDB:jhhlp_004797"/>
<comment type="caution">
    <text evidence="2">The sequence shown here is derived from an EMBL/GenBank/DDBJ whole genome shotgun (WGS) entry which is preliminary data.</text>
</comment>
<evidence type="ECO:0008006" key="4">
    <source>
        <dbReference type="Google" id="ProtNLM"/>
    </source>
</evidence>
<sequence>MKLWALAALSPLVSAVCDTAGGQLSLTFGRLVGREIDSHEVCPAGGSCVNMQTGPDDWAQKLDAITMEGKGCLTRTVPTRKRVRDCPEGVEIWQPPCPDNRWAEAVPEDWKHGAMKSYTVWHR</sequence>
<evidence type="ECO:0000256" key="1">
    <source>
        <dbReference type="SAM" id="SignalP"/>
    </source>
</evidence>
<proteinExistence type="predicted"/>
<dbReference type="AlphaFoldDB" id="A0A2N3N8K8"/>